<dbReference type="InterPro" id="IPR001734">
    <property type="entry name" value="Na/solute_symporter"/>
</dbReference>
<evidence type="ECO:0000256" key="8">
    <source>
        <dbReference type="ARBA" id="ARBA00023136"/>
    </source>
</evidence>
<keyword evidence="3" id="KW-0813">Transport</keyword>
<dbReference type="GO" id="GO:0015123">
    <property type="term" value="F:acetate transmembrane transporter activity"/>
    <property type="evidence" value="ECO:0007669"/>
    <property type="project" value="TreeGrafter"/>
</dbReference>
<evidence type="ECO:0000256" key="3">
    <source>
        <dbReference type="ARBA" id="ARBA00022448"/>
    </source>
</evidence>
<dbReference type="Proteomes" id="UP000480804">
    <property type="component" value="Unassembled WGS sequence"/>
</dbReference>
<reference evidence="11 13" key="2">
    <citation type="submission" date="2020-02" db="EMBL/GenBank/DDBJ databases">
        <title>Whole genome shotgun sequence of Streptomyces gougerotii NBRC 13043.</title>
        <authorList>
            <person name="Ichikawa N."/>
            <person name="Komaki H."/>
            <person name="Tamura T."/>
        </authorList>
    </citation>
    <scope>NUCLEOTIDE SEQUENCE [LARGE SCALE GENOMIC DNA]</scope>
    <source>
        <strain evidence="11 13">NBRC 13043</strain>
    </source>
</reference>
<feature type="transmembrane region" description="Helical" evidence="10">
    <location>
        <begin position="80"/>
        <end position="100"/>
    </location>
</feature>
<evidence type="ECO:0000256" key="1">
    <source>
        <dbReference type="ARBA" id="ARBA00004651"/>
    </source>
</evidence>
<keyword evidence="8 10" id="KW-0472">Membrane</keyword>
<dbReference type="Gene3D" id="1.20.1730.10">
    <property type="entry name" value="Sodium/glucose cotransporter"/>
    <property type="match status" value="1"/>
</dbReference>
<evidence type="ECO:0000313" key="11">
    <source>
        <dbReference type="EMBL" id="GFH78763.1"/>
    </source>
</evidence>
<gene>
    <name evidence="12" type="ORF">GCM10010227_22140</name>
    <name evidence="11" type="ORF">Sgou_34330</name>
</gene>
<protein>
    <recommendedName>
        <fullName evidence="15">Cation acetate symporter</fullName>
    </recommendedName>
</protein>
<evidence type="ECO:0000313" key="13">
    <source>
        <dbReference type="Proteomes" id="UP000480804"/>
    </source>
</evidence>
<keyword evidence="5 10" id="KW-0812">Transmembrane</keyword>
<proteinExistence type="inferred from homology"/>
<evidence type="ECO:0000256" key="9">
    <source>
        <dbReference type="RuleBase" id="RU362091"/>
    </source>
</evidence>
<evidence type="ECO:0000313" key="12">
    <source>
        <dbReference type="EMBL" id="GGU68078.1"/>
    </source>
</evidence>
<evidence type="ECO:0000256" key="5">
    <source>
        <dbReference type="ARBA" id="ARBA00022692"/>
    </source>
</evidence>
<comment type="subcellular location">
    <subcellularLocation>
        <location evidence="1">Cell membrane</location>
        <topology evidence="1">Multi-pass membrane protein</topology>
    </subcellularLocation>
</comment>
<dbReference type="InterPro" id="IPR038377">
    <property type="entry name" value="Na/Glc_symporter_sf"/>
</dbReference>
<reference evidence="12" key="1">
    <citation type="journal article" date="2014" name="Int. J. Syst. Evol. Microbiol.">
        <title>Complete genome sequence of Corynebacterium casei LMG S-19264T (=DSM 44701T), isolated from a smear-ripened cheese.</title>
        <authorList>
            <consortium name="US DOE Joint Genome Institute (JGI-PGF)"/>
            <person name="Walter F."/>
            <person name="Albersmeier A."/>
            <person name="Kalinowski J."/>
            <person name="Ruckert C."/>
        </authorList>
    </citation>
    <scope>NUCLEOTIDE SEQUENCE</scope>
    <source>
        <strain evidence="12">JCM 4136</strain>
    </source>
</reference>
<dbReference type="EMBL" id="BLLO01000020">
    <property type="protein sequence ID" value="GFH78763.1"/>
    <property type="molecule type" value="Genomic_DNA"/>
</dbReference>
<dbReference type="GO" id="GO:0015293">
    <property type="term" value="F:symporter activity"/>
    <property type="evidence" value="ECO:0007669"/>
    <property type="project" value="UniProtKB-KW"/>
</dbReference>
<dbReference type="AlphaFoldDB" id="A0A8H9HJ19"/>
<evidence type="ECO:0000313" key="14">
    <source>
        <dbReference type="Proteomes" id="UP000660975"/>
    </source>
</evidence>
<organism evidence="12 14">
    <name type="scientific">Streptomyces gougerotii</name>
    <dbReference type="NCBI Taxonomy" id="53448"/>
    <lineage>
        <taxon>Bacteria</taxon>
        <taxon>Bacillati</taxon>
        <taxon>Actinomycetota</taxon>
        <taxon>Actinomycetes</taxon>
        <taxon>Kitasatosporales</taxon>
        <taxon>Streptomycetaceae</taxon>
        <taxon>Streptomyces</taxon>
        <taxon>Streptomyces diastaticus group</taxon>
    </lineage>
</organism>
<sequence length="193" mass="20261">MSGDHQSLAVVLFSLLVALALAVTAWAGRRRRGTTEESYAGGRLFSPMENGFAIAGGRLSAASFLGVCGLIALYGYDGTLYSAGFLAAWLVVLFLVAELVRDCGWFTLADVLAARLGERPARIAAGTSSLTVSVLHLVARMADAGLLVPCCSAGRAAPPVPGRWSVPAHWWGSTCRSAECAPRPKSRSSSRCC</sequence>
<reference evidence="12" key="3">
    <citation type="submission" date="2020-09" db="EMBL/GenBank/DDBJ databases">
        <authorList>
            <person name="Sun Q."/>
            <person name="Ohkuma M."/>
        </authorList>
    </citation>
    <scope>NUCLEOTIDE SEQUENCE</scope>
    <source>
        <strain evidence="12">JCM 4136</strain>
    </source>
</reference>
<feature type="transmembrane region" description="Helical" evidence="10">
    <location>
        <begin position="51"/>
        <end position="73"/>
    </location>
</feature>
<evidence type="ECO:0000256" key="4">
    <source>
        <dbReference type="ARBA" id="ARBA00022475"/>
    </source>
</evidence>
<dbReference type="GO" id="GO:0005886">
    <property type="term" value="C:plasma membrane"/>
    <property type="evidence" value="ECO:0007669"/>
    <property type="project" value="UniProtKB-SubCell"/>
</dbReference>
<evidence type="ECO:0000256" key="7">
    <source>
        <dbReference type="ARBA" id="ARBA00022989"/>
    </source>
</evidence>
<dbReference type="Pfam" id="PF00474">
    <property type="entry name" value="SSF"/>
    <property type="match status" value="1"/>
</dbReference>
<dbReference type="GO" id="GO:0006847">
    <property type="term" value="P:plasma membrane acetate transport"/>
    <property type="evidence" value="ECO:0007669"/>
    <property type="project" value="TreeGrafter"/>
</dbReference>
<keyword evidence="7 10" id="KW-1133">Transmembrane helix</keyword>
<evidence type="ECO:0000256" key="2">
    <source>
        <dbReference type="ARBA" id="ARBA00006434"/>
    </source>
</evidence>
<dbReference type="Proteomes" id="UP000660975">
    <property type="component" value="Unassembled WGS sequence"/>
</dbReference>
<evidence type="ECO:0008006" key="15">
    <source>
        <dbReference type="Google" id="ProtNLM"/>
    </source>
</evidence>
<comment type="caution">
    <text evidence="12">The sequence shown here is derived from an EMBL/GenBank/DDBJ whole genome shotgun (WGS) entry which is preliminary data.</text>
</comment>
<dbReference type="PANTHER" id="PTHR48086">
    <property type="entry name" value="SODIUM/PROLINE SYMPORTER-RELATED"/>
    <property type="match status" value="1"/>
</dbReference>
<name>A0A8H9HJ19_9ACTN</name>
<evidence type="ECO:0000256" key="6">
    <source>
        <dbReference type="ARBA" id="ARBA00022847"/>
    </source>
</evidence>
<dbReference type="InterPro" id="IPR050277">
    <property type="entry name" value="Sodium:Solute_Symporter"/>
</dbReference>
<dbReference type="EMBL" id="BMSC01000005">
    <property type="protein sequence ID" value="GGU68078.1"/>
    <property type="molecule type" value="Genomic_DNA"/>
</dbReference>
<comment type="similarity">
    <text evidence="2 9">Belongs to the sodium:solute symporter (SSF) (TC 2.A.21) family.</text>
</comment>
<accession>A0A8H9HJ19</accession>
<evidence type="ECO:0000256" key="10">
    <source>
        <dbReference type="SAM" id="Phobius"/>
    </source>
</evidence>
<keyword evidence="6" id="KW-0769">Symport</keyword>
<dbReference type="PANTHER" id="PTHR48086:SF6">
    <property type="entry name" value="CATION_ACETATE SYMPORTER ACTP"/>
    <property type="match status" value="1"/>
</dbReference>
<keyword evidence="13" id="KW-1185">Reference proteome</keyword>
<dbReference type="PROSITE" id="PS50283">
    <property type="entry name" value="NA_SOLUT_SYMP_3"/>
    <property type="match status" value="1"/>
</dbReference>
<keyword evidence="4" id="KW-1003">Cell membrane</keyword>